<comment type="caution">
    <text evidence="3">The sequence shown here is derived from an EMBL/GenBank/DDBJ whole genome shotgun (WGS) entry which is preliminary data.</text>
</comment>
<feature type="region of interest" description="Disordered" evidence="1">
    <location>
        <begin position="146"/>
        <end position="195"/>
    </location>
</feature>
<feature type="domain" description="WH2" evidence="2">
    <location>
        <begin position="267"/>
        <end position="287"/>
    </location>
</feature>
<sequence length="292" mass="31926">MEAALQEAPKRYSYAGPPSINFGTWSERPKSEVSLKCDSDYRIGMGQAPRVKDTSVYIAHSICKSDQSSQYEQTPPCPPPKPSNHVVVNIVSATKQEPISRLPIVRSVELKKTSTLSRTDRPLSGSFLNDLREELTGALASLVDANRNGVSEEGNERRRRQQIPSSAVPPPPPDVTSVRLPNQTTSLRRMGSTAGMECGPRINGYGGIEKRHMLAPVVKGFRVNSISATNVTNIQCQPPQPPPPPAVVCGVALKKKMSTIPKFSENPRDELLTAIREFGGRESLKKTAINFK</sequence>
<dbReference type="InterPro" id="IPR003124">
    <property type="entry name" value="WH2_dom"/>
</dbReference>
<dbReference type="OrthoDB" id="8882621at2759"/>
<dbReference type="PROSITE" id="PS51082">
    <property type="entry name" value="WH2"/>
    <property type="match status" value="1"/>
</dbReference>
<dbReference type="EMBL" id="KZ309512">
    <property type="protein sequence ID" value="KAG8239091.1"/>
    <property type="molecule type" value="Genomic_DNA"/>
</dbReference>
<reference evidence="3" key="1">
    <citation type="submission" date="2013-04" db="EMBL/GenBank/DDBJ databases">
        <authorList>
            <person name="Qu J."/>
            <person name="Murali S.C."/>
            <person name="Bandaranaike D."/>
            <person name="Bellair M."/>
            <person name="Blankenburg K."/>
            <person name="Chao H."/>
            <person name="Dinh H."/>
            <person name="Doddapaneni H."/>
            <person name="Downs B."/>
            <person name="Dugan-Rocha S."/>
            <person name="Elkadiri S."/>
            <person name="Gnanaolivu R.D."/>
            <person name="Hernandez B."/>
            <person name="Javaid M."/>
            <person name="Jayaseelan J.C."/>
            <person name="Lee S."/>
            <person name="Li M."/>
            <person name="Ming W."/>
            <person name="Munidasa M."/>
            <person name="Muniz J."/>
            <person name="Nguyen L."/>
            <person name="Ongeri F."/>
            <person name="Osuji N."/>
            <person name="Pu L.-L."/>
            <person name="Puazo M."/>
            <person name="Qu C."/>
            <person name="Quiroz J."/>
            <person name="Raj R."/>
            <person name="Weissenberger G."/>
            <person name="Xin Y."/>
            <person name="Zou X."/>
            <person name="Han Y."/>
            <person name="Richards S."/>
            <person name="Worley K."/>
            <person name="Muzny D."/>
            <person name="Gibbs R."/>
        </authorList>
    </citation>
    <scope>NUCLEOTIDE SEQUENCE</scope>
    <source>
        <strain evidence="3">Sampled in the wild</strain>
    </source>
</reference>
<keyword evidence="4" id="KW-1185">Reference proteome</keyword>
<evidence type="ECO:0000256" key="1">
    <source>
        <dbReference type="SAM" id="MobiDB-lite"/>
    </source>
</evidence>
<organism evidence="3 4">
    <name type="scientific">Ladona fulva</name>
    <name type="common">Scarce chaser dragonfly</name>
    <name type="synonym">Libellula fulva</name>
    <dbReference type="NCBI Taxonomy" id="123851"/>
    <lineage>
        <taxon>Eukaryota</taxon>
        <taxon>Metazoa</taxon>
        <taxon>Ecdysozoa</taxon>
        <taxon>Arthropoda</taxon>
        <taxon>Hexapoda</taxon>
        <taxon>Insecta</taxon>
        <taxon>Pterygota</taxon>
        <taxon>Palaeoptera</taxon>
        <taxon>Odonata</taxon>
        <taxon>Epiprocta</taxon>
        <taxon>Anisoptera</taxon>
        <taxon>Libelluloidea</taxon>
        <taxon>Libellulidae</taxon>
        <taxon>Ladona</taxon>
    </lineage>
</organism>
<name>A0A8K0P9L6_LADFU</name>
<accession>A0A8K0P9L6</accession>
<evidence type="ECO:0000313" key="4">
    <source>
        <dbReference type="Proteomes" id="UP000792457"/>
    </source>
</evidence>
<dbReference type="Proteomes" id="UP000792457">
    <property type="component" value="Unassembled WGS sequence"/>
</dbReference>
<proteinExistence type="predicted"/>
<evidence type="ECO:0000259" key="2">
    <source>
        <dbReference type="PROSITE" id="PS51082"/>
    </source>
</evidence>
<dbReference type="GO" id="GO:0003779">
    <property type="term" value="F:actin binding"/>
    <property type="evidence" value="ECO:0007669"/>
    <property type="project" value="InterPro"/>
</dbReference>
<evidence type="ECO:0000313" key="3">
    <source>
        <dbReference type="EMBL" id="KAG8239091.1"/>
    </source>
</evidence>
<protein>
    <recommendedName>
        <fullName evidence="2">WH2 domain-containing protein</fullName>
    </recommendedName>
</protein>
<dbReference type="AlphaFoldDB" id="A0A8K0P9L6"/>
<reference evidence="3" key="2">
    <citation type="submission" date="2017-10" db="EMBL/GenBank/DDBJ databases">
        <title>Ladona fulva Genome sequencing and assembly.</title>
        <authorList>
            <person name="Murali S."/>
            <person name="Richards S."/>
            <person name="Bandaranaike D."/>
            <person name="Bellair M."/>
            <person name="Blankenburg K."/>
            <person name="Chao H."/>
            <person name="Dinh H."/>
            <person name="Doddapaneni H."/>
            <person name="Dugan-Rocha S."/>
            <person name="Elkadiri S."/>
            <person name="Gnanaolivu R."/>
            <person name="Hernandez B."/>
            <person name="Skinner E."/>
            <person name="Javaid M."/>
            <person name="Lee S."/>
            <person name="Li M."/>
            <person name="Ming W."/>
            <person name="Munidasa M."/>
            <person name="Muniz J."/>
            <person name="Nguyen L."/>
            <person name="Hughes D."/>
            <person name="Osuji N."/>
            <person name="Pu L.-L."/>
            <person name="Puazo M."/>
            <person name="Qu C."/>
            <person name="Quiroz J."/>
            <person name="Raj R."/>
            <person name="Weissenberger G."/>
            <person name="Xin Y."/>
            <person name="Zou X."/>
            <person name="Han Y."/>
            <person name="Worley K."/>
            <person name="Muzny D."/>
            <person name="Gibbs R."/>
        </authorList>
    </citation>
    <scope>NUCLEOTIDE SEQUENCE</scope>
    <source>
        <strain evidence="3">Sampled in the wild</strain>
    </source>
</reference>
<gene>
    <name evidence="3" type="ORF">J437_LFUL011699</name>
</gene>